<evidence type="ECO:0000313" key="3">
    <source>
        <dbReference type="Proteomes" id="UP000025061"/>
    </source>
</evidence>
<dbReference type="OrthoDB" id="7620610at2"/>
<accession>A0A059FW85</accession>
<dbReference type="EMBL" id="ARYI01000006">
    <property type="protein sequence ID" value="KCZ94867.1"/>
    <property type="molecule type" value="Genomic_DNA"/>
</dbReference>
<reference evidence="2 3" key="1">
    <citation type="submission" date="2013-04" db="EMBL/GenBank/DDBJ databases">
        <title>Hyphomonas hirschiana VP5 Genome Sequencing.</title>
        <authorList>
            <person name="Lai Q."/>
            <person name="Shao Z."/>
        </authorList>
    </citation>
    <scope>NUCLEOTIDE SEQUENCE [LARGE SCALE GENOMIC DNA]</scope>
    <source>
        <strain evidence="2 3">VP5</strain>
    </source>
</reference>
<keyword evidence="3" id="KW-1185">Reference proteome</keyword>
<keyword evidence="2" id="KW-0449">Lipoprotein</keyword>
<feature type="signal peptide" evidence="1">
    <location>
        <begin position="1"/>
        <end position="22"/>
    </location>
</feature>
<name>A0A059FW85_9PROT</name>
<dbReference type="PATRIC" id="fig|1280951.3.peg.1763"/>
<dbReference type="Proteomes" id="UP000025061">
    <property type="component" value="Unassembled WGS sequence"/>
</dbReference>
<proteinExistence type="predicted"/>
<organism evidence="2 3">
    <name type="scientific">Hyphomonas hirschiana VP5</name>
    <dbReference type="NCBI Taxonomy" id="1280951"/>
    <lineage>
        <taxon>Bacteria</taxon>
        <taxon>Pseudomonadati</taxon>
        <taxon>Pseudomonadota</taxon>
        <taxon>Alphaproteobacteria</taxon>
        <taxon>Hyphomonadales</taxon>
        <taxon>Hyphomonadaceae</taxon>
        <taxon>Hyphomonas</taxon>
    </lineage>
</organism>
<evidence type="ECO:0000313" key="2">
    <source>
        <dbReference type="EMBL" id="KCZ94867.1"/>
    </source>
</evidence>
<feature type="chain" id="PRO_5001573425" evidence="1">
    <location>
        <begin position="23"/>
        <end position="106"/>
    </location>
</feature>
<sequence>MAFTVKSCIVSLVAAATLGGCAANTSGMTALASADTITAGMEGETAPDGTVIKCRSIQVTGSRFPVKECKSEAAWENFDQQMASNAKNETDKFQRLNTGCSTTGSC</sequence>
<evidence type="ECO:0000256" key="1">
    <source>
        <dbReference type="SAM" id="SignalP"/>
    </source>
</evidence>
<gene>
    <name evidence="2" type="ORF">HHI_08733</name>
</gene>
<protein>
    <submittedName>
        <fullName evidence="2">Putative lipoprotein</fullName>
    </submittedName>
</protein>
<keyword evidence="1" id="KW-0732">Signal</keyword>
<dbReference type="AlphaFoldDB" id="A0A059FW85"/>
<comment type="caution">
    <text evidence="2">The sequence shown here is derived from an EMBL/GenBank/DDBJ whole genome shotgun (WGS) entry which is preliminary data.</text>
</comment>
<dbReference type="PROSITE" id="PS51257">
    <property type="entry name" value="PROKAR_LIPOPROTEIN"/>
    <property type="match status" value="1"/>
</dbReference>
<dbReference type="RefSeq" id="WP_011645087.1">
    <property type="nucleotide sequence ID" value="NZ_ARYI01000006.1"/>
</dbReference>